<feature type="compositionally biased region" description="Polar residues" evidence="15">
    <location>
        <begin position="375"/>
        <end position="384"/>
    </location>
</feature>
<protein>
    <recommendedName>
        <fullName evidence="2">DNA-directed DNA polymerase</fullName>
        <ecNumber evidence="2">2.7.7.7</ecNumber>
    </recommendedName>
</protein>
<dbReference type="GO" id="GO:0003887">
    <property type="term" value="F:DNA-directed DNA polymerase activity"/>
    <property type="evidence" value="ECO:0007669"/>
    <property type="project" value="UniProtKB-KW"/>
</dbReference>
<proteinExistence type="inferred from homology"/>
<dbReference type="Proteomes" id="UP000541444">
    <property type="component" value="Unassembled WGS sequence"/>
</dbReference>
<feature type="region of interest" description="Disordered" evidence="15">
    <location>
        <begin position="127"/>
        <end position="152"/>
    </location>
</feature>
<dbReference type="GO" id="GO:0003677">
    <property type="term" value="F:DNA binding"/>
    <property type="evidence" value="ECO:0007669"/>
    <property type="project" value="UniProtKB-KW"/>
</dbReference>
<keyword evidence="8" id="KW-0378">Hydrolase</keyword>
<dbReference type="SMART" id="SM00482">
    <property type="entry name" value="POLAc"/>
    <property type="match status" value="1"/>
</dbReference>
<evidence type="ECO:0000256" key="9">
    <source>
        <dbReference type="ARBA" id="ARBA00022839"/>
    </source>
</evidence>
<sequence>MAIGVSTQSSLLKPCSASSLWFSPLYRRSVLTYSTTSRALSTVFNRVNPYFLRNANSQLIGRLSYCTLGEAERIIFEPQPAVYANLHKKSIDQSNLQRSAWALHGVSLKENLLKEVQLAKQNSEKYESEGKGLLSRSEKQHTIPESKSIKTFDQVINDKPMESWSSTSRIEDHILSEHQKRSESKSPKVFNQDISGGIKESSSSALLSEVYILPKYESEGKGLLSHSEEQHTIPESKSIKTFDQVINDKPMESWSSTSRVEDHILSEHQKWSESKSPKAFNQDISGGIKEFPSSAFQGYILPTEDLRIDNDNSVGIQHKPKVIKSKRKIISSKTARPASQSNLSPSLKPFDESKTQSMEKVGTGIEHVTEMDSLNGKSVTTSENLGGLSRSEGQHTIPESKSIKTFDQVINDKPMESWSSTSSVEDRILSEHQKRSESKSPKAFNQDLRIDNDNSVGIQHKPKATKSKLKSISSKTTRPANQSNLLPFLKPLDESKTQSMKKVGTGIKHVTEMDSLNGKSVTTSENLGGMCTELINSKQKGSVLPLTDREKLSHIYEKVLIVDNIPAAKKIVELLTTKYKDLVHACDTEVAKIDVKRMTPVNHGEVICFSIYSGPEVDFGDGKSCIWVDVLGGGKDNILLEFRPFFEDSSIKKVWHNYSFDSHVIENYGINMSGFHADTMHMARLWDSSRQMDGGYGLEALTGNQNVMNGVGAKEDKKSKMDGKISMNEAKANKDIGEMIGKISMKTIFGKKKLKKDGTDGKLTTIADVEELQTGDGYRMLWICYSALDSISTLRLFESLKEKLIAMDWVLDEVKRGNMFDFYINYWQPFGELLVKMETEGFLVDREYLENMKDVAAMDKKIAEDRFRKWASMHCPDASFMNVGSGTQLRQLFFGGDENSKDELEPPLPSKKTFKVPNDEKIIEEGKKVATKFRNITLHKIGKKMDTKILTATGWPSTSGDALKTLVGKLSSEYCWADDDVYGFESEETDESLSSVIVDKPSESTVDVDSSSYGEAYAAFGGGKEGKDACHAIAALCELSSIDKMLSNFFCPLLSDDISGTNGRIHCSLNINTETGRLSARRPNLQNQPALEKDRYKIRQAFIAAPGNSLVVADYGQLELRILAHLTNCKSMLEAFKAGGDFHSRTAMLMYDHIKEAVNRKDVMLEWHPRPGEEKPPVPLLKDAFASERRKAKMLNFSIAYGKTPIGLARDWKVSQEEAEDTVNLWYKERQEVLKWQDARKKEAREKNLVHTLLGRTRRFPSMTKASYSQKRHIERAAINTPVQMLSKQLEVIIAKLCALASFDGDKRFADAIEDEVEIGEKKIVEKARLDAGVVMEDSKKFYRDGLEMKHHEEMMEREVHRAIDLVGGKDGDVSKSFWLKSDEEVAILMREGSAADVAMCAMLEISKNRRLKELGWRLLLQVHDEVILEGPTESSEEAKNIVVDCMSKPFLGVNFLKVDLSVDAKCAQNWYAAK</sequence>
<dbReference type="SUPFAM" id="SSF53098">
    <property type="entry name" value="Ribonuclease H-like"/>
    <property type="match status" value="1"/>
</dbReference>
<dbReference type="Gene3D" id="3.30.70.370">
    <property type="match status" value="2"/>
</dbReference>
<evidence type="ECO:0000313" key="17">
    <source>
        <dbReference type="EMBL" id="KAF6136840.1"/>
    </source>
</evidence>
<evidence type="ECO:0000256" key="10">
    <source>
        <dbReference type="ARBA" id="ARBA00022932"/>
    </source>
</evidence>
<keyword evidence="6" id="KW-0540">Nuclease</keyword>
<comment type="caution">
    <text evidence="17">The sequence shown here is derived from an EMBL/GenBank/DDBJ whole genome shotgun (WGS) entry which is preliminary data.</text>
</comment>
<dbReference type="EC" id="2.7.7.7" evidence="2"/>
<keyword evidence="5" id="KW-0235">DNA replication</keyword>
<dbReference type="GO" id="GO:0008408">
    <property type="term" value="F:3'-5' exonuclease activity"/>
    <property type="evidence" value="ECO:0007669"/>
    <property type="project" value="InterPro"/>
</dbReference>
<dbReference type="PRINTS" id="PR00868">
    <property type="entry name" value="DNAPOLI"/>
</dbReference>
<dbReference type="GO" id="GO:0009507">
    <property type="term" value="C:chloroplast"/>
    <property type="evidence" value="ECO:0007669"/>
    <property type="project" value="UniProtKB-ARBA"/>
</dbReference>
<evidence type="ECO:0000259" key="16">
    <source>
        <dbReference type="SMART" id="SM00482"/>
    </source>
</evidence>
<keyword evidence="9" id="KW-0269">Exonuclease</keyword>
<keyword evidence="4" id="KW-0548">Nucleotidyltransferase</keyword>
<evidence type="ECO:0000256" key="7">
    <source>
        <dbReference type="ARBA" id="ARBA00022763"/>
    </source>
</evidence>
<dbReference type="EMBL" id="JACGCM010002671">
    <property type="protein sequence ID" value="KAF6136840.1"/>
    <property type="molecule type" value="Genomic_DNA"/>
</dbReference>
<accession>A0A7J7L2G7</accession>
<organism evidence="17 18">
    <name type="scientific">Kingdonia uniflora</name>
    <dbReference type="NCBI Taxonomy" id="39325"/>
    <lineage>
        <taxon>Eukaryota</taxon>
        <taxon>Viridiplantae</taxon>
        <taxon>Streptophyta</taxon>
        <taxon>Embryophyta</taxon>
        <taxon>Tracheophyta</taxon>
        <taxon>Spermatophyta</taxon>
        <taxon>Magnoliopsida</taxon>
        <taxon>Ranunculales</taxon>
        <taxon>Circaeasteraceae</taxon>
        <taxon>Kingdonia</taxon>
    </lineage>
</organism>
<feature type="compositionally biased region" description="Basic residues" evidence="15">
    <location>
        <begin position="460"/>
        <end position="469"/>
    </location>
</feature>
<dbReference type="PANTHER" id="PTHR10133:SF27">
    <property type="entry name" value="DNA POLYMERASE NU"/>
    <property type="match status" value="1"/>
</dbReference>
<keyword evidence="18" id="KW-1185">Reference proteome</keyword>
<dbReference type="OrthoDB" id="275278at2759"/>
<reference evidence="17 18" key="1">
    <citation type="journal article" date="2020" name="IScience">
        <title>Genome Sequencing of the Endangered Kingdonia uniflora (Circaeasteraceae, Ranunculales) Reveals Potential Mechanisms of Evolutionary Specialization.</title>
        <authorList>
            <person name="Sun Y."/>
            <person name="Deng T."/>
            <person name="Zhang A."/>
            <person name="Moore M.J."/>
            <person name="Landis J.B."/>
            <person name="Lin N."/>
            <person name="Zhang H."/>
            <person name="Zhang X."/>
            <person name="Huang J."/>
            <person name="Zhang X."/>
            <person name="Sun H."/>
            <person name="Wang H."/>
        </authorList>
    </citation>
    <scope>NUCLEOTIDE SEQUENCE [LARGE SCALE GENOMIC DNA]</scope>
    <source>
        <strain evidence="17">TB1705</strain>
        <tissue evidence="17">Leaf</tissue>
    </source>
</reference>
<evidence type="ECO:0000256" key="15">
    <source>
        <dbReference type="SAM" id="MobiDB-lite"/>
    </source>
</evidence>
<name>A0A7J7L2G7_9MAGN</name>
<dbReference type="InterPro" id="IPR002562">
    <property type="entry name" value="3'-5'_exonuclease_dom"/>
</dbReference>
<gene>
    <name evidence="17" type="ORF">GIB67_030125</name>
</gene>
<evidence type="ECO:0000256" key="5">
    <source>
        <dbReference type="ARBA" id="ARBA00022705"/>
    </source>
</evidence>
<dbReference type="InterPro" id="IPR036397">
    <property type="entry name" value="RNaseH_sf"/>
</dbReference>
<evidence type="ECO:0000256" key="6">
    <source>
        <dbReference type="ARBA" id="ARBA00022722"/>
    </source>
</evidence>
<dbReference type="InterPro" id="IPR001098">
    <property type="entry name" value="DNA-dir_DNA_pol_A_palm_dom"/>
</dbReference>
<feature type="domain" description="DNA-directed DNA polymerase family A palm" evidence="16">
    <location>
        <begin position="1097"/>
        <end position="1435"/>
    </location>
</feature>
<dbReference type="CDD" id="cd08640">
    <property type="entry name" value="DNA_pol_A_plastid_like"/>
    <property type="match status" value="1"/>
</dbReference>
<dbReference type="InterPro" id="IPR002298">
    <property type="entry name" value="DNA_polymerase_A"/>
</dbReference>
<dbReference type="FunFam" id="3.30.420.10:FF:000051">
    <property type="entry name" value="DNA polymerase I"/>
    <property type="match status" value="1"/>
</dbReference>
<evidence type="ECO:0000256" key="4">
    <source>
        <dbReference type="ARBA" id="ARBA00022695"/>
    </source>
</evidence>
<feature type="compositionally biased region" description="Basic and acidic residues" evidence="15">
    <location>
        <begin position="127"/>
        <end position="150"/>
    </location>
</feature>
<evidence type="ECO:0000256" key="3">
    <source>
        <dbReference type="ARBA" id="ARBA00022679"/>
    </source>
</evidence>
<dbReference type="Pfam" id="PF00476">
    <property type="entry name" value="DNA_pol_A"/>
    <property type="match status" value="3"/>
</dbReference>
<dbReference type="CDD" id="cd06139">
    <property type="entry name" value="DNA_polA_I_Ecoli_like_exo"/>
    <property type="match status" value="1"/>
</dbReference>
<dbReference type="Gene3D" id="3.30.420.10">
    <property type="entry name" value="Ribonuclease H-like superfamily/Ribonuclease H"/>
    <property type="match status" value="1"/>
</dbReference>
<dbReference type="InterPro" id="IPR012337">
    <property type="entry name" value="RNaseH-like_sf"/>
</dbReference>
<dbReference type="Pfam" id="PF01612">
    <property type="entry name" value="DNA_pol_A_exo1"/>
    <property type="match status" value="1"/>
</dbReference>
<evidence type="ECO:0000256" key="11">
    <source>
        <dbReference type="ARBA" id="ARBA00022946"/>
    </source>
</evidence>
<evidence type="ECO:0000256" key="12">
    <source>
        <dbReference type="ARBA" id="ARBA00023125"/>
    </source>
</evidence>
<feature type="region of interest" description="Disordered" evidence="15">
    <location>
        <begin position="327"/>
        <end position="483"/>
    </location>
</feature>
<keyword evidence="11" id="KW-0809">Transit peptide</keyword>
<dbReference type="FunFam" id="1.10.150.20:FF:000034">
    <property type="entry name" value="DNA polymerase I"/>
    <property type="match status" value="1"/>
</dbReference>
<keyword evidence="10" id="KW-0239">DNA-directed DNA polymerase</keyword>
<keyword evidence="12" id="KW-0238">DNA-binding</keyword>
<dbReference type="GO" id="GO:0006302">
    <property type="term" value="P:double-strand break repair"/>
    <property type="evidence" value="ECO:0007669"/>
    <property type="project" value="TreeGrafter"/>
</dbReference>
<comment type="similarity">
    <text evidence="1">Belongs to the DNA polymerase type-A family.</text>
</comment>
<dbReference type="SUPFAM" id="SSF56672">
    <property type="entry name" value="DNA/RNA polymerases"/>
    <property type="match status" value="2"/>
</dbReference>
<evidence type="ECO:0000256" key="2">
    <source>
        <dbReference type="ARBA" id="ARBA00012417"/>
    </source>
</evidence>
<evidence type="ECO:0000256" key="1">
    <source>
        <dbReference type="ARBA" id="ARBA00007705"/>
    </source>
</evidence>
<dbReference type="InterPro" id="IPR043502">
    <property type="entry name" value="DNA/RNA_pol_sf"/>
</dbReference>
<keyword evidence="13" id="KW-0234">DNA repair</keyword>
<keyword evidence="3" id="KW-0808">Transferase</keyword>
<dbReference type="Gene3D" id="1.20.1060.10">
    <property type="entry name" value="Taq DNA Polymerase, Chain T, domain 4"/>
    <property type="match status" value="1"/>
</dbReference>
<evidence type="ECO:0000313" key="18">
    <source>
        <dbReference type="Proteomes" id="UP000541444"/>
    </source>
</evidence>
<comment type="catalytic activity">
    <reaction evidence="14">
        <text>DNA(n) + a 2'-deoxyribonucleoside 5'-triphosphate = DNA(n+1) + diphosphate</text>
        <dbReference type="Rhea" id="RHEA:22508"/>
        <dbReference type="Rhea" id="RHEA-COMP:17339"/>
        <dbReference type="Rhea" id="RHEA-COMP:17340"/>
        <dbReference type="ChEBI" id="CHEBI:33019"/>
        <dbReference type="ChEBI" id="CHEBI:61560"/>
        <dbReference type="ChEBI" id="CHEBI:173112"/>
        <dbReference type="EC" id="2.7.7.7"/>
    </reaction>
</comment>
<keyword evidence="7" id="KW-0227">DNA damage</keyword>
<evidence type="ECO:0000256" key="8">
    <source>
        <dbReference type="ARBA" id="ARBA00022801"/>
    </source>
</evidence>
<evidence type="ECO:0000256" key="14">
    <source>
        <dbReference type="ARBA" id="ARBA00049244"/>
    </source>
</evidence>
<evidence type="ECO:0000256" key="13">
    <source>
        <dbReference type="ARBA" id="ARBA00023204"/>
    </source>
</evidence>
<dbReference type="GO" id="GO:0006261">
    <property type="term" value="P:DNA-templated DNA replication"/>
    <property type="evidence" value="ECO:0007669"/>
    <property type="project" value="InterPro"/>
</dbReference>
<dbReference type="PANTHER" id="PTHR10133">
    <property type="entry name" value="DNA POLYMERASE I"/>
    <property type="match status" value="1"/>
</dbReference>
<dbReference type="Gene3D" id="1.10.150.20">
    <property type="entry name" value="5' to 3' exonuclease, C-terminal subdomain"/>
    <property type="match status" value="1"/>
</dbReference>
<feature type="compositionally biased region" description="Basic and acidic residues" evidence="15">
    <location>
        <begin position="424"/>
        <end position="440"/>
    </location>
</feature>